<feature type="compositionally biased region" description="Basic and acidic residues" evidence="1">
    <location>
        <begin position="73"/>
        <end position="83"/>
    </location>
</feature>
<reference evidence="3" key="1">
    <citation type="submission" date="2016-10" db="EMBL/GenBank/DDBJ databases">
        <authorList>
            <person name="Varghese N."/>
            <person name="Submissions S."/>
        </authorList>
    </citation>
    <scope>NUCLEOTIDE SEQUENCE [LARGE SCALE GENOMIC DNA]</scope>
    <source>
        <strain evidence="3">BL47</strain>
    </source>
</reference>
<dbReference type="EMBL" id="FNHS01000026">
    <property type="protein sequence ID" value="SDO53217.1"/>
    <property type="molecule type" value="Genomic_DNA"/>
</dbReference>
<feature type="region of interest" description="Disordered" evidence="1">
    <location>
        <begin position="69"/>
        <end position="97"/>
    </location>
</feature>
<organism evidence="2 3">
    <name type="scientific">Methylobacterium phyllostachyos</name>
    <dbReference type="NCBI Taxonomy" id="582672"/>
    <lineage>
        <taxon>Bacteria</taxon>
        <taxon>Pseudomonadati</taxon>
        <taxon>Pseudomonadota</taxon>
        <taxon>Alphaproteobacteria</taxon>
        <taxon>Hyphomicrobiales</taxon>
        <taxon>Methylobacteriaceae</taxon>
        <taxon>Methylobacterium</taxon>
    </lineage>
</organism>
<proteinExistence type="predicted"/>
<accession>A0A1H0KB92</accession>
<evidence type="ECO:0000313" key="3">
    <source>
        <dbReference type="Proteomes" id="UP000198704"/>
    </source>
</evidence>
<dbReference type="STRING" id="582672.SAMN05216360_1262"/>
<gene>
    <name evidence="2" type="ORF">SAMN05216360_1262</name>
</gene>
<dbReference type="Proteomes" id="UP000198704">
    <property type="component" value="Unassembled WGS sequence"/>
</dbReference>
<evidence type="ECO:0000256" key="1">
    <source>
        <dbReference type="SAM" id="MobiDB-lite"/>
    </source>
</evidence>
<dbReference type="AlphaFoldDB" id="A0A1H0KB92"/>
<evidence type="ECO:0000313" key="2">
    <source>
        <dbReference type="EMBL" id="SDO53217.1"/>
    </source>
</evidence>
<sequence length="97" mass="10790">MSASPLNPNDFAYGDPDKLRAHIAELMALVSMRANMVGDYAVLRDDAGLKYSMRCAAAEFRAALNLLGDLTEQTDRDRQRDQSARAPRTYSNPEARL</sequence>
<name>A0A1H0KB92_9HYPH</name>
<protein>
    <submittedName>
        <fullName evidence="2">Uncharacterized protein</fullName>
    </submittedName>
</protein>
<dbReference type="OrthoDB" id="7998837at2"/>
<dbReference type="RefSeq" id="WP_091722288.1">
    <property type="nucleotide sequence ID" value="NZ_FNHS01000026.1"/>
</dbReference>
<keyword evidence="3" id="KW-1185">Reference proteome</keyword>